<gene>
    <name evidence="1" type="ORF">CUU66_05970</name>
</gene>
<comment type="caution">
    <text evidence="1">The sequence shown here is derived from an EMBL/GenBank/DDBJ whole genome shotgun (WGS) entry which is preliminary data.</text>
</comment>
<keyword evidence="2" id="KW-1185">Reference proteome</keyword>
<dbReference type="EMBL" id="PGUY01000017">
    <property type="protein sequence ID" value="PLT30700.1"/>
    <property type="molecule type" value="Genomic_DNA"/>
</dbReference>
<evidence type="ECO:0000313" key="2">
    <source>
        <dbReference type="Proteomes" id="UP000234748"/>
    </source>
</evidence>
<protein>
    <submittedName>
        <fullName evidence="1">Uncharacterized protein</fullName>
    </submittedName>
</protein>
<accession>A0A2N5M8L7</accession>
<proteinExistence type="predicted"/>
<organism evidence="1 2">
    <name type="scientific">Peribacillus deserti</name>
    <dbReference type="NCBI Taxonomy" id="673318"/>
    <lineage>
        <taxon>Bacteria</taxon>
        <taxon>Bacillati</taxon>
        <taxon>Bacillota</taxon>
        <taxon>Bacilli</taxon>
        <taxon>Bacillales</taxon>
        <taxon>Bacillaceae</taxon>
        <taxon>Peribacillus</taxon>
    </lineage>
</organism>
<sequence>MGVTKFGKSACEGFEGRFRMPLKVLCLKGTQCLLGLKTGLRGFNFTGLRNSRNPSLGSSGDSCGIKEFREIRIVPKINGEDYHKLRKNNDERLRILISFERVGISISSKT</sequence>
<dbReference type="AlphaFoldDB" id="A0A2N5M8L7"/>
<evidence type="ECO:0000313" key="1">
    <source>
        <dbReference type="EMBL" id="PLT30700.1"/>
    </source>
</evidence>
<dbReference type="Proteomes" id="UP000234748">
    <property type="component" value="Unassembled WGS sequence"/>
</dbReference>
<reference evidence="1 2" key="1">
    <citation type="submission" date="2017-11" db="EMBL/GenBank/DDBJ databases">
        <title>Comparitive Functional Genomics of Dry Heat Resistant strains isolated from the Viking Spacecraft.</title>
        <authorList>
            <person name="Seuylemezian A."/>
            <person name="Cooper K."/>
            <person name="Vaishampayan P."/>
        </authorList>
    </citation>
    <scope>NUCLEOTIDE SEQUENCE [LARGE SCALE GENOMIC DNA]</scope>
    <source>
        <strain evidence="1 2">V1-29</strain>
    </source>
</reference>
<name>A0A2N5M8L7_9BACI</name>